<feature type="domain" description="Prepilin type IV endopeptidase peptidase" evidence="3">
    <location>
        <begin position="2"/>
        <end position="94"/>
    </location>
</feature>
<gene>
    <name evidence="4" type="primary">comC_1</name>
    <name evidence="4" type="ORF">MM817_01464</name>
</gene>
<accession>A0A9X1V8G1</accession>
<dbReference type="Proteomes" id="UP001139263">
    <property type="component" value="Unassembled WGS sequence"/>
</dbReference>
<proteinExistence type="inferred from homology"/>
<evidence type="ECO:0000259" key="3">
    <source>
        <dbReference type="Pfam" id="PF01478"/>
    </source>
</evidence>
<organism evidence="4 5">
    <name type="scientific">Sulfoacidibacillus ferrooxidans</name>
    <dbReference type="NCBI Taxonomy" id="2005001"/>
    <lineage>
        <taxon>Bacteria</taxon>
        <taxon>Bacillati</taxon>
        <taxon>Bacillota</taxon>
        <taxon>Bacilli</taxon>
        <taxon>Bacillales</taxon>
        <taxon>Alicyclobacillaceae</taxon>
        <taxon>Sulfoacidibacillus</taxon>
    </lineage>
</organism>
<dbReference type="GO" id="GO:0004190">
    <property type="term" value="F:aspartic-type endopeptidase activity"/>
    <property type="evidence" value="ECO:0007669"/>
    <property type="project" value="InterPro"/>
</dbReference>
<feature type="transmembrane region" description="Helical" evidence="2">
    <location>
        <begin position="12"/>
        <end position="28"/>
    </location>
</feature>
<reference evidence="4" key="1">
    <citation type="submission" date="2022-03" db="EMBL/GenBank/DDBJ databases">
        <title>Draft Genome Sequence of Firmicute Strain S0AB, a Heterotrophic Iron/Sulfur-Oxidizing Extreme Acidophile.</title>
        <authorList>
            <person name="Vergara E."/>
            <person name="Pakostova E."/>
            <person name="Johnson D.B."/>
            <person name="Holmes D.S."/>
        </authorList>
    </citation>
    <scope>NUCLEOTIDE SEQUENCE</scope>
    <source>
        <strain evidence="4">S0AB</strain>
    </source>
</reference>
<feature type="transmembrane region" description="Helical" evidence="2">
    <location>
        <begin position="110"/>
        <end position="133"/>
    </location>
</feature>
<keyword evidence="2" id="KW-0472">Membrane</keyword>
<dbReference type="Pfam" id="PF01478">
    <property type="entry name" value="Peptidase_A24"/>
    <property type="match status" value="1"/>
</dbReference>
<dbReference type="AlphaFoldDB" id="A0A9X1V8G1"/>
<dbReference type="InterPro" id="IPR050882">
    <property type="entry name" value="Prepilin_peptidase/N-MTase"/>
</dbReference>
<evidence type="ECO:0000313" key="5">
    <source>
        <dbReference type="Proteomes" id="UP001139263"/>
    </source>
</evidence>
<keyword evidence="2" id="KW-0812">Transmembrane</keyword>
<keyword evidence="5" id="KW-1185">Reference proteome</keyword>
<comment type="caution">
    <text evidence="4">The sequence shown here is derived from an EMBL/GenBank/DDBJ whole genome shotgun (WGS) entry which is preliminary data.</text>
</comment>
<evidence type="ECO:0000313" key="4">
    <source>
        <dbReference type="EMBL" id="MCI0183194.1"/>
    </source>
</evidence>
<dbReference type="InterPro" id="IPR000045">
    <property type="entry name" value="Prepilin_IV_endopep_pep"/>
</dbReference>
<comment type="similarity">
    <text evidence="1">Belongs to the peptidase A24 family.</text>
</comment>
<feature type="transmembrane region" description="Helical" evidence="2">
    <location>
        <begin position="65"/>
        <end position="98"/>
    </location>
</feature>
<dbReference type="GO" id="GO:0005886">
    <property type="term" value="C:plasma membrane"/>
    <property type="evidence" value="ECO:0007669"/>
    <property type="project" value="TreeGrafter"/>
</dbReference>
<dbReference type="PANTHER" id="PTHR30487:SF0">
    <property type="entry name" value="PREPILIN LEADER PEPTIDASE_N-METHYLTRANSFERASE-RELATED"/>
    <property type="match status" value="1"/>
</dbReference>
<dbReference type="Gene3D" id="1.20.120.1220">
    <property type="match status" value="1"/>
</dbReference>
<evidence type="ECO:0000256" key="2">
    <source>
        <dbReference type="SAM" id="Phobius"/>
    </source>
</evidence>
<feature type="transmembrane region" description="Helical" evidence="2">
    <location>
        <begin position="34"/>
        <end position="53"/>
    </location>
</feature>
<dbReference type="EMBL" id="JALBUF010000003">
    <property type="protein sequence ID" value="MCI0183194.1"/>
    <property type="molecule type" value="Genomic_DNA"/>
</dbReference>
<evidence type="ECO:0000256" key="1">
    <source>
        <dbReference type="ARBA" id="ARBA00005801"/>
    </source>
</evidence>
<keyword evidence="2" id="KW-1133">Transmembrane helix</keyword>
<dbReference type="GO" id="GO:0006465">
    <property type="term" value="P:signal peptide processing"/>
    <property type="evidence" value="ECO:0007669"/>
    <property type="project" value="TreeGrafter"/>
</dbReference>
<name>A0A9X1V8G1_9BACL</name>
<protein>
    <submittedName>
        <fullName evidence="4">Type 4 prepilin-like proteins leader peptide-processing enzyme</fullName>
    </submittedName>
</protein>
<dbReference type="PANTHER" id="PTHR30487">
    <property type="entry name" value="TYPE 4 PREPILIN-LIKE PROTEINS LEADER PEPTIDE-PROCESSING ENZYME"/>
    <property type="match status" value="1"/>
</dbReference>
<sequence>MIDYRSYQLPNVILLPSIALLLLGRIFIHPFGQWTYAIGALLGFLSIFFIVVLSHGGMGFGDAKLFLFVGLYGGIAQTILTLIISSLLGAVIGIGLIVKGRIHKNGMIAFGPYIGFSAVCIHLYGSPIIHWYLSFFY</sequence>